<dbReference type="Proteomes" id="UP000264820">
    <property type="component" value="Unplaced"/>
</dbReference>
<keyword evidence="2 6" id="KW-0677">Repeat</keyword>
<sequence length="275" mass="30812">MIEASSDLLLPVYHDEELVANLLSSEETTGDDGALSLVKALIPVLDPPLPQLPWVCSTRYKTELCVRYASTGSCQYAERCSFAHGLRDLHVPFRHPKYKTELCRRYHMVGHCYYGSRCLFVHGAAEQRPVPQRPRRGVPCRTYSNFGICPYGTRCNFLHAEDARSNKITTNLPRARKPREAFCHTFSTFGFCVYGTRCRFRHVVPCTVKSSEPGPGSAGPASPALESPSPCASSQTQNAFTFSSQQLGDLLLPLALHLRQMESNKARDMFEQYQS</sequence>
<evidence type="ECO:0000313" key="9">
    <source>
        <dbReference type="Ensembl" id="ENSHCOP00000008110.1"/>
    </source>
</evidence>
<evidence type="ECO:0000256" key="6">
    <source>
        <dbReference type="RuleBase" id="RU369014"/>
    </source>
</evidence>
<name>A0A3Q2XTB5_HIPCM</name>
<proteinExistence type="predicted"/>
<evidence type="ECO:0000256" key="2">
    <source>
        <dbReference type="ARBA" id="ARBA00022737"/>
    </source>
</evidence>
<dbReference type="SMART" id="SM00356">
    <property type="entry name" value="ZnF_C3H1"/>
    <property type="match status" value="4"/>
</dbReference>
<feature type="domain" description="C3H1-type" evidence="8">
    <location>
        <begin position="177"/>
        <end position="205"/>
    </location>
</feature>
<comment type="subunit">
    <text evidence="6">Associates with the cytoplasmic CCR4-NOT deadenylase complex to trigger ARE-containing mRNA deadenylation and decay processes.</text>
</comment>
<dbReference type="Ensembl" id="ENSHCOT00000000869.1">
    <property type="protein sequence ID" value="ENSHCOP00000008110.1"/>
    <property type="gene ID" value="ENSHCOG00000010276.1"/>
</dbReference>
<dbReference type="PANTHER" id="PTHR12547">
    <property type="entry name" value="CCCH ZINC FINGER/TIS11-RELATED"/>
    <property type="match status" value="1"/>
</dbReference>
<dbReference type="GeneTree" id="ENSGT00940000166499"/>
<dbReference type="Pfam" id="PF00642">
    <property type="entry name" value="zf-CCCH"/>
    <property type="match status" value="3"/>
</dbReference>
<evidence type="ECO:0000256" key="7">
    <source>
        <dbReference type="SAM" id="MobiDB-lite"/>
    </source>
</evidence>
<protein>
    <recommendedName>
        <fullName evidence="6">mRNA decay activator protein ZFP36</fullName>
    </recommendedName>
    <alternativeName>
        <fullName evidence="6">Zinc finger protein 36</fullName>
    </alternativeName>
</protein>
<feature type="zinc finger region" description="C3H1-type" evidence="5">
    <location>
        <begin position="97"/>
        <end position="125"/>
    </location>
</feature>
<feature type="compositionally biased region" description="Low complexity" evidence="7">
    <location>
        <begin position="210"/>
        <end position="234"/>
    </location>
</feature>
<keyword evidence="1 5" id="KW-0479">Metal-binding</keyword>
<dbReference type="InterPro" id="IPR036855">
    <property type="entry name" value="Znf_CCCH_sf"/>
</dbReference>
<keyword evidence="10" id="KW-1185">Reference proteome</keyword>
<dbReference type="Gene3D" id="4.10.1000.10">
    <property type="entry name" value="Zinc finger, CCCH-type"/>
    <property type="match status" value="3"/>
</dbReference>
<feature type="domain" description="C3H1-type" evidence="8">
    <location>
        <begin position="134"/>
        <end position="162"/>
    </location>
</feature>
<keyword evidence="3 5" id="KW-0863">Zinc-finger</keyword>
<accession>A0A3Q2XTB5</accession>
<keyword evidence="4 5" id="KW-0862">Zinc</keyword>
<dbReference type="GO" id="GO:1900153">
    <property type="term" value="P:positive regulation of nuclear-transcribed mRNA catabolic process, deadenylation-dependent decay"/>
    <property type="evidence" value="ECO:0007669"/>
    <property type="project" value="UniProtKB-UniRule"/>
</dbReference>
<keyword evidence="6" id="KW-0539">Nucleus</keyword>
<evidence type="ECO:0000313" key="10">
    <source>
        <dbReference type="Proteomes" id="UP000264820"/>
    </source>
</evidence>
<feature type="domain" description="C3H1-type" evidence="8">
    <location>
        <begin position="59"/>
        <end position="87"/>
    </location>
</feature>
<dbReference type="CTD" id="30114"/>
<organism evidence="9 10">
    <name type="scientific">Hippocampus comes</name>
    <name type="common">Tiger tail seahorse</name>
    <dbReference type="NCBI Taxonomy" id="109280"/>
    <lineage>
        <taxon>Eukaryota</taxon>
        <taxon>Metazoa</taxon>
        <taxon>Chordata</taxon>
        <taxon>Craniata</taxon>
        <taxon>Vertebrata</taxon>
        <taxon>Euteleostomi</taxon>
        <taxon>Actinopterygii</taxon>
        <taxon>Neopterygii</taxon>
        <taxon>Teleostei</taxon>
        <taxon>Neoteleostei</taxon>
        <taxon>Acanthomorphata</taxon>
        <taxon>Syngnathiaria</taxon>
        <taxon>Syngnathiformes</taxon>
        <taxon>Syngnathoidei</taxon>
        <taxon>Syngnathidae</taxon>
        <taxon>Hippocampus</taxon>
    </lineage>
</organism>
<comment type="function">
    <text evidence="6">Zinc-finger RNA-binding protein that destabilizes several cytoplasmic AU-rich element (ARE)-containing mRNA transcripts by promoting their poly(A) tail removal or deadenylation, and hence provide a mechanism for attenuating protein synthesis. Acts as a 3'-untranslated region (UTR) ARE mRNA-binding adapter protein to communicate signaling events to the mRNA decay machinery. Functions by recruiting the CCR4-NOT deadenylase complex and probably other components of the cytoplasmic RNA decay machinery to the bound ARE-containing mRNAs, and hence promotes ARE-mediated mRNA deadenylation and decay processes. Binds to 3'-UTR ARE of numerous mRNAs.</text>
</comment>
<dbReference type="FunFam" id="4.10.1000.10:FF:000001">
    <property type="entry name" value="zinc finger CCCH domain-containing protein 15-like"/>
    <property type="match status" value="1"/>
</dbReference>
<feature type="zinc finger region" description="C3H1-type" evidence="5">
    <location>
        <begin position="134"/>
        <end position="162"/>
    </location>
</feature>
<reference evidence="9" key="2">
    <citation type="submission" date="2025-09" db="UniProtKB">
        <authorList>
            <consortium name="Ensembl"/>
        </authorList>
    </citation>
    <scope>IDENTIFICATION</scope>
</reference>
<keyword evidence="6" id="KW-0963">Cytoplasm</keyword>
<dbReference type="PROSITE" id="PS50103">
    <property type="entry name" value="ZF_C3H1"/>
    <property type="match status" value="4"/>
</dbReference>
<dbReference type="GO" id="GO:0005737">
    <property type="term" value="C:cytoplasm"/>
    <property type="evidence" value="ECO:0007669"/>
    <property type="project" value="UniProtKB-SubCell"/>
</dbReference>
<feature type="zinc finger region" description="C3H1-type" evidence="5">
    <location>
        <begin position="177"/>
        <end position="205"/>
    </location>
</feature>
<dbReference type="GO" id="GO:0008270">
    <property type="term" value="F:zinc ion binding"/>
    <property type="evidence" value="ECO:0007669"/>
    <property type="project" value="UniProtKB-KW"/>
</dbReference>
<dbReference type="SUPFAM" id="SSF90229">
    <property type="entry name" value="CCCH zinc finger"/>
    <property type="match status" value="4"/>
</dbReference>
<dbReference type="FunFam" id="4.10.1000.10:FF:000003">
    <property type="entry name" value="Zinc finger CCCH domain-containing protein"/>
    <property type="match status" value="1"/>
</dbReference>
<dbReference type="GeneID" id="109508295"/>
<comment type="subcellular location">
    <subcellularLocation>
        <location evidence="6">Nucleus</location>
    </subcellularLocation>
    <subcellularLocation>
        <location evidence="6">Cytoplasm</location>
    </subcellularLocation>
</comment>
<dbReference type="InterPro" id="IPR000571">
    <property type="entry name" value="Znf_CCCH"/>
</dbReference>
<feature type="zinc finger region" description="C3H1-type" evidence="5">
    <location>
        <begin position="59"/>
        <end position="87"/>
    </location>
</feature>
<dbReference type="RefSeq" id="XP_019713751.1">
    <property type="nucleotide sequence ID" value="XM_019858192.1"/>
</dbReference>
<reference evidence="9" key="1">
    <citation type="submission" date="2025-08" db="UniProtKB">
        <authorList>
            <consortium name="Ensembl"/>
        </authorList>
    </citation>
    <scope>IDENTIFICATION</scope>
</reference>
<dbReference type="STRING" id="109280.ENSHCOP00000008110"/>
<evidence type="ECO:0000256" key="3">
    <source>
        <dbReference type="ARBA" id="ARBA00022771"/>
    </source>
</evidence>
<dbReference type="KEGG" id="hcq:109508295"/>
<dbReference type="Gene3D" id="6.10.250.3220">
    <property type="match status" value="1"/>
</dbReference>
<dbReference type="PANTHER" id="PTHR12547:SF112">
    <property type="entry name" value="MRNA DECAY ACTIVATOR PROTEIN ZFP36"/>
    <property type="match status" value="1"/>
</dbReference>
<evidence type="ECO:0000256" key="1">
    <source>
        <dbReference type="ARBA" id="ARBA00022723"/>
    </source>
</evidence>
<evidence type="ECO:0000256" key="4">
    <source>
        <dbReference type="ARBA" id="ARBA00022833"/>
    </source>
</evidence>
<feature type="region of interest" description="Disordered" evidence="7">
    <location>
        <begin position="209"/>
        <end position="235"/>
    </location>
</feature>
<evidence type="ECO:0000256" key="5">
    <source>
        <dbReference type="PROSITE-ProRule" id="PRU00723"/>
    </source>
</evidence>
<evidence type="ECO:0000259" key="8">
    <source>
        <dbReference type="PROSITE" id="PS50103"/>
    </source>
</evidence>
<keyword evidence="6" id="KW-0687">Ribonucleoprotein</keyword>
<dbReference type="OMA" id="NVPCRTF"/>
<feature type="domain" description="C3H1-type" evidence="8">
    <location>
        <begin position="97"/>
        <end position="125"/>
    </location>
</feature>
<dbReference type="GO" id="GO:1990904">
    <property type="term" value="C:ribonucleoprotein complex"/>
    <property type="evidence" value="ECO:0007669"/>
    <property type="project" value="UniProtKB-KW"/>
</dbReference>
<dbReference type="OrthoDB" id="410307at2759"/>
<dbReference type="GO" id="GO:0005634">
    <property type="term" value="C:nucleus"/>
    <property type="evidence" value="ECO:0007669"/>
    <property type="project" value="UniProtKB-SubCell"/>
</dbReference>
<dbReference type="InterPro" id="IPR045877">
    <property type="entry name" value="ZFP36-like"/>
</dbReference>
<dbReference type="AlphaFoldDB" id="A0A3Q2XTB5"/>
<dbReference type="GO" id="GO:0061158">
    <property type="term" value="P:3'-UTR-mediated mRNA destabilization"/>
    <property type="evidence" value="ECO:0007669"/>
    <property type="project" value="UniProtKB-UniRule"/>
</dbReference>
<dbReference type="GO" id="GO:0035925">
    <property type="term" value="F:mRNA 3'-UTR AU-rich region binding"/>
    <property type="evidence" value="ECO:0007669"/>
    <property type="project" value="UniProtKB-UniRule"/>
</dbReference>